<proteinExistence type="predicted"/>
<protein>
    <recommendedName>
        <fullName evidence="3">F-box domain-containing protein</fullName>
    </recommendedName>
</protein>
<dbReference type="EMBL" id="JAKKPZ010000005">
    <property type="protein sequence ID" value="KAI1720956.1"/>
    <property type="molecule type" value="Genomic_DNA"/>
</dbReference>
<name>A0AAD4RAP9_9BILA</name>
<dbReference type="Proteomes" id="UP001201812">
    <property type="component" value="Unassembled WGS sequence"/>
</dbReference>
<reference evidence="1" key="1">
    <citation type="submission" date="2022-01" db="EMBL/GenBank/DDBJ databases">
        <title>Genome Sequence Resource for Two Populations of Ditylenchus destructor, the Migratory Endoparasitic Phytonematode.</title>
        <authorList>
            <person name="Zhang H."/>
            <person name="Lin R."/>
            <person name="Xie B."/>
        </authorList>
    </citation>
    <scope>NUCLEOTIDE SEQUENCE</scope>
    <source>
        <strain evidence="1">BazhouSP</strain>
    </source>
</reference>
<accession>A0AAD4RAP9</accession>
<dbReference type="AlphaFoldDB" id="A0AAD4RAP9"/>
<keyword evidence="2" id="KW-1185">Reference proteome</keyword>
<evidence type="ECO:0000313" key="1">
    <source>
        <dbReference type="EMBL" id="KAI1720956.1"/>
    </source>
</evidence>
<gene>
    <name evidence="1" type="ORF">DdX_05207</name>
</gene>
<organism evidence="1 2">
    <name type="scientific">Ditylenchus destructor</name>
    <dbReference type="NCBI Taxonomy" id="166010"/>
    <lineage>
        <taxon>Eukaryota</taxon>
        <taxon>Metazoa</taxon>
        <taxon>Ecdysozoa</taxon>
        <taxon>Nematoda</taxon>
        <taxon>Chromadorea</taxon>
        <taxon>Rhabditida</taxon>
        <taxon>Tylenchina</taxon>
        <taxon>Tylenchomorpha</taxon>
        <taxon>Sphaerularioidea</taxon>
        <taxon>Anguinidae</taxon>
        <taxon>Anguininae</taxon>
        <taxon>Ditylenchus</taxon>
    </lineage>
</organism>
<sequence>MSTTSVTERLSMEIESSALTFLTRPQLLRLSTVSYRMRCILLEDFTSKPYLLLDDLQTDPYWGINFHYLKIERFIELLAESKFVRFKSVDLSWASLKNDNEKNLLKEISHVCQDAELRIESFGGMMTQQAFMPLIANCSSLYLSGYETIEWLPHILPSYNLQTIYVSEKYVRGGPLDIPEACLEAIVEFLFKPMNNHKSRELRIRVTISNQSTQAMSDAIKKDLDHRKQQRCLTWSSKSRAGAQLVLECESKSFFPHPHKPLLFWGHRAKFAPARDLDLPKRQTDIFGH</sequence>
<evidence type="ECO:0000313" key="2">
    <source>
        <dbReference type="Proteomes" id="UP001201812"/>
    </source>
</evidence>
<comment type="caution">
    <text evidence="1">The sequence shown here is derived from an EMBL/GenBank/DDBJ whole genome shotgun (WGS) entry which is preliminary data.</text>
</comment>
<evidence type="ECO:0008006" key="3">
    <source>
        <dbReference type="Google" id="ProtNLM"/>
    </source>
</evidence>